<dbReference type="SUPFAM" id="SSF56219">
    <property type="entry name" value="DNase I-like"/>
    <property type="match status" value="1"/>
</dbReference>
<dbReference type="PANTHER" id="PTHR46890">
    <property type="entry name" value="NON-LTR RETROLELEMENT REVERSE TRANSCRIPTASE-LIKE PROTEIN-RELATED"/>
    <property type="match status" value="1"/>
</dbReference>
<name>A0ABQ4WB91_9ASTR</name>
<gene>
    <name evidence="1" type="ORF">Tco_0600235</name>
</gene>
<proteinExistence type="predicted"/>
<keyword evidence="1" id="KW-0695">RNA-directed DNA polymerase</keyword>
<protein>
    <submittedName>
        <fullName evidence="1">RNA-directed DNA polymerase, eukaryota, reverse transcriptase zinc-binding domain protein</fullName>
    </submittedName>
</protein>
<dbReference type="EMBL" id="BQNB010008492">
    <property type="protein sequence ID" value="GJS50114.1"/>
    <property type="molecule type" value="Genomic_DNA"/>
</dbReference>
<dbReference type="GO" id="GO:0003964">
    <property type="term" value="F:RNA-directed DNA polymerase activity"/>
    <property type="evidence" value="ECO:0007669"/>
    <property type="project" value="UniProtKB-KW"/>
</dbReference>
<keyword evidence="2" id="KW-1185">Reference proteome</keyword>
<accession>A0ABQ4WB91</accession>
<reference evidence="1" key="1">
    <citation type="journal article" date="2022" name="Int. J. Mol. Sci.">
        <title>Draft Genome of Tanacetum Coccineum: Genomic Comparison of Closely Related Tanacetum-Family Plants.</title>
        <authorList>
            <person name="Yamashiro T."/>
            <person name="Shiraishi A."/>
            <person name="Nakayama K."/>
            <person name="Satake H."/>
        </authorList>
    </citation>
    <scope>NUCLEOTIDE SEQUENCE</scope>
</reference>
<reference evidence="1" key="2">
    <citation type="submission" date="2022-01" db="EMBL/GenBank/DDBJ databases">
        <authorList>
            <person name="Yamashiro T."/>
            <person name="Shiraishi A."/>
            <person name="Satake H."/>
            <person name="Nakayama K."/>
        </authorList>
    </citation>
    <scope>NUCLEOTIDE SEQUENCE</scope>
</reference>
<sequence length="498" mass="57508">MLVTHLLKEGNYGNLGAQKVITNRVPWVILGDFNVTMKMDEQSYGCSGISNDMNEFRECIGDIEVEDILSSRFQFTWTKSLKNPNCKTLKKLDRIMINEIFLEKYSQTHGVFLPYLISDHSPAILRIPNAVNAKKKAFRFSNFVTDKREFLPIVRDVWQVEIEGFMMYQVVKKLKLMKARLNHLSWQNGDVFDRVTKLKEQLKSVQHEVDCNPHNEVIKTKSCKVLNDYNEARRDEKSLLMQKAKVEWLKSGDMNTAFFHKIIKGRLHKGRLMSICNEQGENFENDRVAEQFVKHFQAFLGRTDEVDDFARCNINFPKQVSHEEANRMIRGISNVEIKNAMFEIEDSKALGPNGFTARFYKSAWSIIGSDVCKAILEFFHSGKLLGEVNATLISLVPKIQTPNKVSDFRPIACCNVLYKCISKIITNRLKRFLSDLVDENQSAFIVGRQITKNILLAHELFKGYNRKQRVKKVSGANYTPILFWTNYTLSELGELYPL</sequence>
<keyword evidence="1" id="KW-0548">Nucleotidyltransferase</keyword>
<evidence type="ECO:0000313" key="1">
    <source>
        <dbReference type="EMBL" id="GJS50114.1"/>
    </source>
</evidence>
<keyword evidence="1" id="KW-0808">Transferase</keyword>
<dbReference type="Gene3D" id="3.60.10.10">
    <property type="entry name" value="Endonuclease/exonuclease/phosphatase"/>
    <property type="match status" value="1"/>
</dbReference>
<organism evidence="1 2">
    <name type="scientific">Tanacetum coccineum</name>
    <dbReference type="NCBI Taxonomy" id="301880"/>
    <lineage>
        <taxon>Eukaryota</taxon>
        <taxon>Viridiplantae</taxon>
        <taxon>Streptophyta</taxon>
        <taxon>Embryophyta</taxon>
        <taxon>Tracheophyta</taxon>
        <taxon>Spermatophyta</taxon>
        <taxon>Magnoliopsida</taxon>
        <taxon>eudicotyledons</taxon>
        <taxon>Gunneridae</taxon>
        <taxon>Pentapetalae</taxon>
        <taxon>asterids</taxon>
        <taxon>campanulids</taxon>
        <taxon>Asterales</taxon>
        <taxon>Asteraceae</taxon>
        <taxon>Asteroideae</taxon>
        <taxon>Anthemideae</taxon>
        <taxon>Anthemidinae</taxon>
        <taxon>Tanacetum</taxon>
    </lineage>
</organism>
<dbReference type="InterPro" id="IPR036691">
    <property type="entry name" value="Endo/exonu/phosph_ase_sf"/>
</dbReference>
<dbReference type="PANTHER" id="PTHR46890:SF1">
    <property type="entry name" value="REVERSE TRANSCRIPTASE DOMAIN-CONTAINING PROTEIN"/>
    <property type="match status" value="1"/>
</dbReference>
<dbReference type="InterPro" id="IPR052343">
    <property type="entry name" value="Retrotransposon-Effector_Assoc"/>
</dbReference>
<dbReference type="Proteomes" id="UP001151760">
    <property type="component" value="Unassembled WGS sequence"/>
</dbReference>
<evidence type="ECO:0000313" key="2">
    <source>
        <dbReference type="Proteomes" id="UP001151760"/>
    </source>
</evidence>
<comment type="caution">
    <text evidence="1">The sequence shown here is derived from an EMBL/GenBank/DDBJ whole genome shotgun (WGS) entry which is preliminary data.</text>
</comment>